<dbReference type="SUPFAM" id="SSF50182">
    <property type="entry name" value="Sm-like ribonucleoproteins"/>
    <property type="match status" value="1"/>
</dbReference>
<dbReference type="InterPro" id="IPR010920">
    <property type="entry name" value="LSM_dom_sf"/>
</dbReference>
<dbReference type="RefSeq" id="WP_349164265.1">
    <property type="nucleotide sequence ID" value="NZ_JBBMFE010000004.1"/>
</dbReference>
<evidence type="ECO:0000259" key="8">
    <source>
        <dbReference type="Pfam" id="PF00924"/>
    </source>
</evidence>
<reference evidence="10 11" key="1">
    <citation type="submission" date="2024-03" db="EMBL/GenBank/DDBJ databases">
        <title>Human intestinal bacterial collection.</title>
        <authorList>
            <person name="Pauvert C."/>
            <person name="Hitch T.C.A."/>
            <person name="Clavel T."/>
        </authorList>
    </citation>
    <scope>NUCLEOTIDE SEQUENCE [LARGE SCALE GENOMIC DNA]</scope>
    <source>
        <strain evidence="10 11">CLA-AA-H132</strain>
    </source>
</reference>
<dbReference type="InterPro" id="IPR023408">
    <property type="entry name" value="MscS_beta-dom_sf"/>
</dbReference>
<evidence type="ECO:0000256" key="7">
    <source>
        <dbReference type="SAM" id="Phobius"/>
    </source>
</evidence>
<keyword evidence="4 7" id="KW-0812">Transmembrane</keyword>
<dbReference type="PANTHER" id="PTHR30221">
    <property type="entry name" value="SMALL-CONDUCTANCE MECHANOSENSITIVE CHANNEL"/>
    <property type="match status" value="1"/>
</dbReference>
<dbReference type="SUPFAM" id="SSF82689">
    <property type="entry name" value="Mechanosensitive channel protein MscS (YggB), C-terminal domain"/>
    <property type="match status" value="1"/>
</dbReference>
<dbReference type="SUPFAM" id="SSF82861">
    <property type="entry name" value="Mechanosensitive channel protein MscS (YggB), transmembrane region"/>
    <property type="match status" value="1"/>
</dbReference>
<dbReference type="InterPro" id="IPR006685">
    <property type="entry name" value="MscS_channel_2nd"/>
</dbReference>
<feature type="transmembrane region" description="Helical" evidence="7">
    <location>
        <begin position="38"/>
        <end position="63"/>
    </location>
</feature>
<dbReference type="Gene3D" id="3.30.70.100">
    <property type="match status" value="1"/>
</dbReference>
<feature type="domain" description="Mechanosensitive ion channel MscS C-terminal" evidence="9">
    <location>
        <begin position="206"/>
        <end position="288"/>
    </location>
</feature>
<comment type="similarity">
    <text evidence="2">Belongs to the MscS (TC 1.A.23) family.</text>
</comment>
<comment type="caution">
    <text evidence="10">The sequence shown here is derived from an EMBL/GenBank/DDBJ whole genome shotgun (WGS) entry which is preliminary data.</text>
</comment>
<evidence type="ECO:0000256" key="3">
    <source>
        <dbReference type="ARBA" id="ARBA00022475"/>
    </source>
</evidence>
<dbReference type="Pfam" id="PF00924">
    <property type="entry name" value="MS_channel_2nd"/>
    <property type="match status" value="1"/>
</dbReference>
<keyword evidence="5 7" id="KW-1133">Transmembrane helix</keyword>
<dbReference type="Proteomes" id="UP001438008">
    <property type="component" value="Unassembled WGS sequence"/>
</dbReference>
<dbReference type="InterPro" id="IPR011014">
    <property type="entry name" value="MscS_channel_TM-2"/>
</dbReference>
<sequence length="299" mass="33086">MRWLATVADSPELATQITENIENVTQQISKTQEYLDKYLPVAIGFGLRLLLTVLLFLVGSRLIKLVRKIVRRSMERAGADVGVTQFMDSLIRVLLYFLLVMFLADGIGVDTTSVMALVGSAGLTIGLAFQGSLSNFAGGVLILLIKPFKVGDYIIYTSANLEGKVTKIEMFYTTLLTVDNKKVVIPNGTLSNSSLINVTAEEKRRIDIVVGIGYTANLKLAKEVCLNLLAAQPAVLQDQNNMVVVDDLADSSVNLKICCWVQAEDYWTVRWDLMEKIKTAFDENGIEIPFNQLDVNLKQ</sequence>
<evidence type="ECO:0000256" key="2">
    <source>
        <dbReference type="ARBA" id="ARBA00008017"/>
    </source>
</evidence>
<accession>A0ABV1FG07</accession>
<dbReference type="PANTHER" id="PTHR30221:SF1">
    <property type="entry name" value="SMALL-CONDUCTANCE MECHANOSENSITIVE CHANNEL"/>
    <property type="match status" value="1"/>
</dbReference>
<dbReference type="Pfam" id="PF21082">
    <property type="entry name" value="MS_channel_3rd"/>
    <property type="match status" value="1"/>
</dbReference>
<dbReference type="InterPro" id="IPR049278">
    <property type="entry name" value="MS_channel_C"/>
</dbReference>
<feature type="transmembrane region" description="Helical" evidence="7">
    <location>
        <begin position="123"/>
        <end position="145"/>
    </location>
</feature>
<name>A0ABV1FG07_9FIRM</name>
<comment type="subcellular location">
    <subcellularLocation>
        <location evidence="1">Cell membrane</location>
        <topology evidence="1">Multi-pass membrane protein</topology>
    </subcellularLocation>
</comment>
<dbReference type="Gene3D" id="2.30.30.60">
    <property type="match status" value="1"/>
</dbReference>
<evidence type="ECO:0000256" key="4">
    <source>
        <dbReference type="ARBA" id="ARBA00022692"/>
    </source>
</evidence>
<evidence type="ECO:0000256" key="1">
    <source>
        <dbReference type="ARBA" id="ARBA00004651"/>
    </source>
</evidence>
<proteinExistence type="inferred from homology"/>
<dbReference type="EMBL" id="JBBMFE010000004">
    <property type="protein sequence ID" value="MEQ2472166.1"/>
    <property type="molecule type" value="Genomic_DNA"/>
</dbReference>
<keyword evidence="11" id="KW-1185">Reference proteome</keyword>
<evidence type="ECO:0000313" key="10">
    <source>
        <dbReference type="EMBL" id="MEQ2472166.1"/>
    </source>
</evidence>
<dbReference type="Pfam" id="PF05552">
    <property type="entry name" value="MS_channel_1st_1"/>
    <property type="match status" value="1"/>
</dbReference>
<keyword evidence="6 7" id="KW-0472">Membrane</keyword>
<protein>
    <submittedName>
        <fullName evidence="10">Mechanosensitive ion channel domain-containing protein</fullName>
    </submittedName>
</protein>
<evidence type="ECO:0000256" key="5">
    <source>
        <dbReference type="ARBA" id="ARBA00022989"/>
    </source>
</evidence>
<keyword evidence="3" id="KW-1003">Cell membrane</keyword>
<dbReference type="InterPro" id="IPR045275">
    <property type="entry name" value="MscS_archaea/bacteria_type"/>
</dbReference>
<organism evidence="10 11">
    <name type="scientific">Laedolimicola intestinihominis</name>
    <dbReference type="NCBI Taxonomy" id="3133166"/>
    <lineage>
        <taxon>Bacteria</taxon>
        <taxon>Bacillati</taxon>
        <taxon>Bacillota</taxon>
        <taxon>Clostridia</taxon>
        <taxon>Lachnospirales</taxon>
        <taxon>Lachnospiraceae</taxon>
        <taxon>Laedolimicola</taxon>
    </lineage>
</organism>
<evidence type="ECO:0000256" key="6">
    <source>
        <dbReference type="ARBA" id="ARBA00023136"/>
    </source>
</evidence>
<evidence type="ECO:0000313" key="11">
    <source>
        <dbReference type="Proteomes" id="UP001438008"/>
    </source>
</evidence>
<evidence type="ECO:0000259" key="9">
    <source>
        <dbReference type="Pfam" id="PF21082"/>
    </source>
</evidence>
<dbReference type="Gene3D" id="1.10.287.1260">
    <property type="match status" value="1"/>
</dbReference>
<dbReference type="InterPro" id="IPR011066">
    <property type="entry name" value="MscS_channel_C_sf"/>
</dbReference>
<feature type="domain" description="Mechanosensitive ion channel MscS" evidence="8">
    <location>
        <begin position="132"/>
        <end position="199"/>
    </location>
</feature>
<dbReference type="InterPro" id="IPR008910">
    <property type="entry name" value="MSC_TM_helix"/>
</dbReference>
<gene>
    <name evidence="10" type="ORF">WMO29_06640</name>
</gene>